<sequence length="119" mass="12687">MPDPRISVIDDDDSLREALVGLLRSCGFEATGFASAEAFLATETANYACIVTDIHMSGMSGFDLLKALGARQAPPAIMITARLDADLEDKAKAAGALCLLRKPFASDRLLDCIDRALAR</sequence>
<accession>A0AAF0BG81</accession>
<dbReference type="AlphaFoldDB" id="A0AAF0BG81"/>
<dbReference type="InterPro" id="IPR001789">
    <property type="entry name" value="Sig_transdc_resp-reg_receiver"/>
</dbReference>
<dbReference type="GO" id="GO:0000160">
    <property type="term" value="P:phosphorelay signal transduction system"/>
    <property type="evidence" value="ECO:0007669"/>
    <property type="project" value="InterPro"/>
</dbReference>
<dbReference type="Pfam" id="PF00072">
    <property type="entry name" value="Response_reg"/>
    <property type="match status" value="1"/>
</dbReference>
<dbReference type="PANTHER" id="PTHR44591:SF25">
    <property type="entry name" value="CHEMOTAXIS TWO-COMPONENT RESPONSE REGULATOR"/>
    <property type="match status" value="1"/>
</dbReference>
<dbReference type="Proteomes" id="UP001217500">
    <property type="component" value="Chromosome"/>
</dbReference>
<name>A0AAF0BG81_9PROT</name>
<dbReference type="EMBL" id="CP116805">
    <property type="protein sequence ID" value="WCL53278.1"/>
    <property type="molecule type" value="Genomic_DNA"/>
</dbReference>
<reference evidence="4" key="1">
    <citation type="submission" date="2023-01" db="EMBL/GenBank/DDBJ databases">
        <title>The genome sequence of Kordiimonadaceae bacterium 6D33.</title>
        <authorList>
            <person name="Liu Y."/>
        </authorList>
    </citation>
    <scope>NUCLEOTIDE SEQUENCE</scope>
    <source>
        <strain evidence="4">6D33</strain>
    </source>
</reference>
<proteinExistence type="predicted"/>
<dbReference type="InterPro" id="IPR011006">
    <property type="entry name" value="CheY-like_superfamily"/>
</dbReference>
<organism evidence="4 5">
    <name type="scientific">Gimibacter soli</name>
    <dbReference type="NCBI Taxonomy" id="3024400"/>
    <lineage>
        <taxon>Bacteria</taxon>
        <taxon>Pseudomonadati</taxon>
        <taxon>Pseudomonadota</taxon>
        <taxon>Alphaproteobacteria</taxon>
        <taxon>Kordiimonadales</taxon>
        <taxon>Temperatibacteraceae</taxon>
        <taxon>Gimibacter</taxon>
    </lineage>
</organism>
<dbReference type="KEGG" id="gso:PH603_12100"/>
<evidence type="ECO:0000313" key="5">
    <source>
        <dbReference type="Proteomes" id="UP001217500"/>
    </source>
</evidence>
<evidence type="ECO:0000259" key="3">
    <source>
        <dbReference type="PROSITE" id="PS50110"/>
    </source>
</evidence>
<dbReference type="InterPro" id="IPR050595">
    <property type="entry name" value="Bact_response_regulator"/>
</dbReference>
<feature type="domain" description="Response regulatory" evidence="3">
    <location>
        <begin position="5"/>
        <end position="117"/>
    </location>
</feature>
<evidence type="ECO:0000256" key="1">
    <source>
        <dbReference type="ARBA" id="ARBA00022553"/>
    </source>
</evidence>
<evidence type="ECO:0000313" key="4">
    <source>
        <dbReference type="EMBL" id="WCL53278.1"/>
    </source>
</evidence>
<protein>
    <submittedName>
        <fullName evidence="4">Response regulator</fullName>
    </submittedName>
</protein>
<evidence type="ECO:0000256" key="2">
    <source>
        <dbReference type="PROSITE-ProRule" id="PRU00169"/>
    </source>
</evidence>
<dbReference type="SUPFAM" id="SSF52172">
    <property type="entry name" value="CheY-like"/>
    <property type="match status" value="1"/>
</dbReference>
<dbReference type="SMART" id="SM00448">
    <property type="entry name" value="REC"/>
    <property type="match status" value="1"/>
</dbReference>
<keyword evidence="5" id="KW-1185">Reference proteome</keyword>
<feature type="modified residue" description="4-aspartylphosphate" evidence="2">
    <location>
        <position position="53"/>
    </location>
</feature>
<gene>
    <name evidence="4" type="ORF">PH603_12100</name>
</gene>
<keyword evidence="1 2" id="KW-0597">Phosphoprotein</keyword>
<dbReference type="PANTHER" id="PTHR44591">
    <property type="entry name" value="STRESS RESPONSE REGULATOR PROTEIN 1"/>
    <property type="match status" value="1"/>
</dbReference>
<dbReference type="RefSeq" id="WP_289502790.1">
    <property type="nucleotide sequence ID" value="NZ_CP116805.1"/>
</dbReference>
<dbReference type="PROSITE" id="PS50110">
    <property type="entry name" value="RESPONSE_REGULATORY"/>
    <property type="match status" value="1"/>
</dbReference>
<dbReference type="Gene3D" id="3.40.50.2300">
    <property type="match status" value="1"/>
</dbReference>